<gene>
    <name evidence="2" type="ORF">CALCODRAFT_367619</name>
</gene>
<keyword evidence="3" id="KW-1185">Reference proteome</keyword>
<sequence>MQAWLVRSVSSFTCGKEDTPLWSGRVRVNRKTLLSQNIGRIEREVDTSAWDCVSGNLTPGRAGSLGPGGRTVSQTPNPQKHRCNPELQRTTILFRAVLYVCPTSQTHGRGEVPACQRARARREVPRSWTVRWSTRSTRMSSPSGVMRMTGLPPDSASRPRTVLAYRALTRAMQCNAMHASAAAAADRTRWKRGGDGESEAAYLSSHESGHSVHMRRDYPLRWGGRGASVGVCVLLPRWWVYDADWCCSSSVSRCSHSLCAGRGKGRCGGGAWEWV</sequence>
<accession>A0A165JB22</accession>
<protein>
    <submittedName>
        <fullName evidence="2">Uncharacterized protein</fullName>
    </submittedName>
</protein>
<feature type="region of interest" description="Disordered" evidence="1">
    <location>
        <begin position="133"/>
        <end position="157"/>
    </location>
</feature>
<evidence type="ECO:0000256" key="1">
    <source>
        <dbReference type="SAM" id="MobiDB-lite"/>
    </source>
</evidence>
<dbReference type="AlphaFoldDB" id="A0A165JB22"/>
<name>A0A165JB22_9BASI</name>
<dbReference type="Proteomes" id="UP000076842">
    <property type="component" value="Unassembled WGS sequence"/>
</dbReference>
<feature type="region of interest" description="Disordered" evidence="1">
    <location>
        <begin position="60"/>
        <end position="82"/>
    </location>
</feature>
<evidence type="ECO:0000313" key="2">
    <source>
        <dbReference type="EMBL" id="KZT61606.1"/>
    </source>
</evidence>
<proteinExistence type="predicted"/>
<reference evidence="2 3" key="1">
    <citation type="journal article" date="2016" name="Mol. Biol. Evol.">
        <title>Comparative Genomics of Early-Diverging Mushroom-Forming Fungi Provides Insights into the Origins of Lignocellulose Decay Capabilities.</title>
        <authorList>
            <person name="Nagy L.G."/>
            <person name="Riley R."/>
            <person name="Tritt A."/>
            <person name="Adam C."/>
            <person name="Daum C."/>
            <person name="Floudas D."/>
            <person name="Sun H."/>
            <person name="Yadav J.S."/>
            <person name="Pangilinan J."/>
            <person name="Larsson K.H."/>
            <person name="Matsuura K."/>
            <person name="Barry K."/>
            <person name="Labutti K."/>
            <person name="Kuo R."/>
            <person name="Ohm R.A."/>
            <person name="Bhattacharya S.S."/>
            <person name="Shirouzu T."/>
            <person name="Yoshinaga Y."/>
            <person name="Martin F.M."/>
            <person name="Grigoriev I.V."/>
            <person name="Hibbett D.S."/>
        </authorList>
    </citation>
    <scope>NUCLEOTIDE SEQUENCE [LARGE SCALE GENOMIC DNA]</scope>
    <source>
        <strain evidence="2 3">HHB12733</strain>
    </source>
</reference>
<dbReference type="EMBL" id="KV423922">
    <property type="protein sequence ID" value="KZT61606.1"/>
    <property type="molecule type" value="Genomic_DNA"/>
</dbReference>
<dbReference type="InParanoid" id="A0A165JB22"/>
<organism evidence="2 3">
    <name type="scientific">Calocera cornea HHB12733</name>
    <dbReference type="NCBI Taxonomy" id="1353952"/>
    <lineage>
        <taxon>Eukaryota</taxon>
        <taxon>Fungi</taxon>
        <taxon>Dikarya</taxon>
        <taxon>Basidiomycota</taxon>
        <taxon>Agaricomycotina</taxon>
        <taxon>Dacrymycetes</taxon>
        <taxon>Dacrymycetales</taxon>
        <taxon>Dacrymycetaceae</taxon>
        <taxon>Calocera</taxon>
    </lineage>
</organism>
<evidence type="ECO:0000313" key="3">
    <source>
        <dbReference type="Proteomes" id="UP000076842"/>
    </source>
</evidence>
<feature type="compositionally biased region" description="Polar residues" evidence="1">
    <location>
        <begin position="133"/>
        <end position="143"/>
    </location>
</feature>